<dbReference type="EMBL" id="JADION010000035">
    <property type="protein sequence ID" value="MBF4102859.1"/>
    <property type="molecule type" value="Genomic_DNA"/>
</dbReference>
<name>A0A930Y431_9PAST</name>
<evidence type="ECO:0000313" key="3">
    <source>
        <dbReference type="EMBL" id="MBF4102859.1"/>
    </source>
</evidence>
<feature type="compositionally biased region" description="Basic and acidic residues" evidence="1">
    <location>
        <begin position="1"/>
        <end position="16"/>
    </location>
</feature>
<dbReference type="AlphaFoldDB" id="A0A930Y431"/>
<comment type="caution">
    <text evidence="3">The sequence shown here is derived from an EMBL/GenBank/DDBJ whole genome shotgun (WGS) entry which is preliminary data.</text>
</comment>
<reference evidence="3" key="1">
    <citation type="submission" date="2020-11" db="EMBL/GenBank/DDBJ databases">
        <title>Gallibacterium anatis 1637, full genome, WGS.</title>
        <authorList>
            <person name="Laishevtcev A.I."/>
            <person name="Yakimova E.A."/>
            <person name="Petkovich D."/>
            <person name="Stepanova T.V."/>
            <person name="Kalendr R.S."/>
            <person name="Rubalsky E.O."/>
            <person name="Zulkarneev E.R."/>
            <person name="Aleshkin A.V."/>
        </authorList>
    </citation>
    <scope>NUCLEOTIDE SEQUENCE</scope>
    <source>
        <strain evidence="3">1637</strain>
    </source>
</reference>
<proteinExistence type="predicted"/>
<evidence type="ECO:0000259" key="2">
    <source>
        <dbReference type="Pfam" id="PF22775"/>
    </source>
</evidence>
<sequence length="118" mass="12593">MVEAAKKAFEDKKAEAGEGISSTEQQELEQLKQDYDAKKADAKAKLAEVPEGESAYQGLKDKVDALPEVSVPTSDDANDNGIADTKDVANAATKRCGSSCKKAFEDKKGSRAEGIRLN</sequence>
<organism evidence="3">
    <name type="scientific">Gallibacterium anatis</name>
    <dbReference type="NCBI Taxonomy" id="750"/>
    <lineage>
        <taxon>Bacteria</taxon>
        <taxon>Pseudomonadati</taxon>
        <taxon>Pseudomonadota</taxon>
        <taxon>Gammaproteobacteria</taxon>
        <taxon>Pasteurellales</taxon>
        <taxon>Pasteurellaceae</taxon>
        <taxon>Gallibacterium</taxon>
    </lineage>
</organism>
<evidence type="ECO:0000256" key="1">
    <source>
        <dbReference type="SAM" id="MobiDB-lite"/>
    </source>
</evidence>
<accession>A0A930Y431</accession>
<feature type="domain" description="Minor extracellular protease Epr GA-like" evidence="2">
    <location>
        <begin position="3"/>
        <end position="81"/>
    </location>
</feature>
<protein>
    <recommendedName>
        <fullName evidence="2">Minor extracellular protease Epr GA-like domain-containing protein</fullName>
    </recommendedName>
</protein>
<dbReference type="Pfam" id="PF22775">
    <property type="entry name" value="GA_3"/>
    <property type="match status" value="1"/>
</dbReference>
<feature type="region of interest" description="Disordered" evidence="1">
    <location>
        <begin position="1"/>
        <end position="27"/>
    </location>
</feature>
<dbReference type="InterPro" id="IPR054725">
    <property type="entry name" value="Epr_GA-like"/>
</dbReference>
<gene>
    <name evidence="3" type="ORF">INT80_11160</name>
</gene>